<protein>
    <recommendedName>
        <fullName evidence="4">F-box domain-containing protein</fullName>
    </recommendedName>
</protein>
<dbReference type="Proteomes" id="UP000799753">
    <property type="component" value="Unassembled WGS sequence"/>
</dbReference>
<reference evidence="2" key="1">
    <citation type="journal article" date="2020" name="Stud. Mycol.">
        <title>101 Dothideomycetes genomes: a test case for predicting lifestyles and emergence of pathogens.</title>
        <authorList>
            <person name="Haridas S."/>
            <person name="Albert R."/>
            <person name="Binder M."/>
            <person name="Bloem J."/>
            <person name="Labutti K."/>
            <person name="Salamov A."/>
            <person name="Andreopoulos B."/>
            <person name="Baker S."/>
            <person name="Barry K."/>
            <person name="Bills G."/>
            <person name="Bluhm B."/>
            <person name="Cannon C."/>
            <person name="Castanera R."/>
            <person name="Culley D."/>
            <person name="Daum C."/>
            <person name="Ezra D."/>
            <person name="Gonzalez J."/>
            <person name="Henrissat B."/>
            <person name="Kuo A."/>
            <person name="Liang C."/>
            <person name="Lipzen A."/>
            <person name="Lutzoni F."/>
            <person name="Magnuson J."/>
            <person name="Mondo S."/>
            <person name="Nolan M."/>
            <person name="Ohm R."/>
            <person name="Pangilinan J."/>
            <person name="Park H.-J."/>
            <person name="Ramirez L."/>
            <person name="Alfaro M."/>
            <person name="Sun H."/>
            <person name="Tritt A."/>
            <person name="Yoshinaga Y."/>
            <person name="Zwiers L.-H."/>
            <person name="Turgeon B."/>
            <person name="Goodwin S."/>
            <person name="Spatafora J."/>
            <person name="Crous P."/>
            <person name="Grigoriev I."/>
        </authorList>
    </citation>
    <scope>NUCLEOTIDE SEQUENCE</scope>
    <source>
        <strain evidence="2">CBS 473.64</strain>
    </source>
</reference>
<name>A0A6A6RL63_9PLEO</name>
<feature type="compositionally biased region" description="Polar residues" evidence="1">
    <location>
        <begin position="72"/>
        <end position="86"/>
    </location>
</feature>
<evidence type="ECO:0000313" key="3">
    <source>
        <dbReference type="Proteomes" id="UP000799753"/>
    </source>
</evidence>
<evidence type="ECO:0000313" key="2">
    <source>
        <dbReference type="EMBL" id="KAF2635926.1"/>
    </source>
</evidence>
<organism evidence="2 3">
    <name type="scientific">Massarina eburnea CBS 473.64</name>
    <dbReference type="NCBI Taxonomy" id="1395130"/>
    <lineage>
        <taxon>Eukaryota</taxon>
        <taxon>Fungi</taxon>
        <taxon>Dikarya</taxon>
        <taxon>Ascomycota</taxon>
        <taxon>Pezizomycotina</taxon>
        <taxon>Dothideomycetes</taxon>
        <taxon>Pleosporomycetidae</taxon>
        <taxon>Pleosporales</taxon>
        <taxon>Massarineae</taxon>
        <taxon>Massarinaceae</taxon>
        <taxon>Massarina</taxon>
    </lineage>
</organism>
<evidence type="ECO:0008006" key="4">
    <source>
        <dbReference type="Google" id="ProtNLM"/>
    </source>
</evidence>
<feature type="compositionally biased region" description="Polar residues" evidence="1">
    <location>
        <begin position="406"/>
        <end position="430"/>
    </location>
</feature>
<evidence type="ECO:0000256" key="1">
    <source>
        <dbReference type="SAM" id="MobiDB-lite"/>
    </source>
</evidence>
<feature type="region of interest" description="Disordered" evidence="1">
    <location>
        <begin position="56"/>
        <end position="86"/>
    </location>
</feature>
<accession>A0A6A6RL63</accession>
<feature type="compositionally biased region" description="Basic and acidic residues" evidence="1">
    <location>
        <begin position="59"/>
        <end position="68"/>
    </location>
</feature>
<sequence length="441" mass="49586">MVNSKQALFKVNKQPPSSGQPPQAYSTVINCQKPRGKRALGAREVKTHQVRLARIPGIEPDRKRKMAEDGESGSQRAGTSGLQQTAANSFSNAVARHGSRAGFYVVPSRRHVAPPKFRRGKVVGQEIDLDTWFTILSFSNPAQLLEMRTKIASCYRFLRDNPRLWKHSRDYYYHGNLPEPPSLELTEFQYAHLRHGHGCMSCGTPSTRKTYWAFLRRWCKHCLNSKLMKESDALMLLFKDASNEEIMNLRKILPSGIIDSWGNFVGVGPAETHSLKTVYLISDVKTLFGNFEGGNTPYQMEVVNARLTFAKAMQEWEDKSRQTKSFDYHQKKKARKVYFTEKASQLVPPITLHEMESCQAFRRAIAIPKEPNMTSWHQLKPKLEKEAANLRAGGHVLASQLGFPISGSSTPSSNPQARGGLPNSQLGYSVPGSSASHMNFY</sequence>
<gene>
    <name evidence="2" type="ORF">P280DRAFT_436439</name>
</gene>
<proteinExistence type="predicted"/>
<feature type="region of interest" description="Disordered" evidence="1">
    <location>
        <begin position="1"/>
        <end position="26"/>
    </location>
</feature>
<feature type="region of interest" description="Disordered" evidence="1">
    <location>
        <begin position="403"/>
        <end position="430"/>
    </location>
</feature>
<dbReference type="AlphaFoldDB" id="A0A6A6RL63"/>
<dbReference type="EMBL" id="MU006802">
    <property type="protein sequence ID" value="KAF2635926.1"/>
    <property type="molecule type" value="Genomic_DNA"/>
</dbReference>
<dbReference type="OrthoDB" id="2322499at2759"/>
<keyword evidence="3" id="KW-1185">Reference proteome</keyword>
<feature type="compositionally biased region" description="Polar residues" evidence="1">
    <location>
        <begin position="14"/>
        <end position="26"/>
    </location>
</feature>